<evidence type="ECO:0000259" key="5">
    <source>
        <dbReference type="PROSITE" id="PS51716"/>
    </source>
</evidence>
<dbReference type="InterPro" id="IPR007743">
    <property type="entry name" value="Immunity-related_GTPase-like"/>
</dbReference>
<sequence length="475" mass="53171">MDFSHSLPFLPQPQRTHCQWSEYKLSGIPEVPSPVLAMGQSSSSQPSHGGDLASSFEKFFKDFKMESKIISQEAINSIQSSLKAGDLQSAGSVINNALRDINNAPLSIAVTGESGTGKSSLINAIRGLGAEEEGAAAIGPVETTMERTKYEHPKLPSVTLWDLPGIGTTTFQPHEYLEKMKFKEYDFFIIVSATRFKSNDAQLSSAIEKMKKNFYFVRTKIDSDLSNVKRCQPNKFNEQEILEKIRNDCVNNLKKANVSDPQVFLISNFDLADYDFPRLESTLLRDLPEHKRHIFMQHLPNITEATIDRKKDSLRQKVWLEAMKAGALAFVPMMGYISDNDMETLKDTLTLYRVYFGLDDSSLKIMAKDLDVSVEKLKENLKFPHLLSIEKDEESLGEKLQIYIKKFCSVSGGPISSGICFNKIFYLQNIVLETVADDAKVLLEKQISKDFEDSGQACLPQDVGNENGKSKTASS</sequence>
<dbReference type="GO" id="GO:0045087">
    <property type="term" value="P:innate immune response"/>
    <property type="evidence" value="ECO:0007669"/>
    <property type="project" value="TreeGrafter"/>
</dbReference>
<dbReference type="GO" id="GO:0005525">
    <property type="term" value="F:GTP binding"/>
    <property type="evidence" value="ECO:0007669"/>
    <property type="project" value="UniProtKB-KW"/>
</dbReference>
<dbReference type="PANTHER" id="PTHR32341">
    <property type="entry name" value="INTERFERON-INDUCIBLE GTPASE"/>
    <property type="match status" value="1"/>
</dbReference>
<keyword evidence="6" id="KW-1185">Reference proteome</keyword>
<dbReference type="GO" id="GO:0003924">
    <property type="term" value="F:GTPase activity"/>
    <property type="evidence" value="ECO:0007669"/>
    <property type="project" value="TreeGrafter"/>
</dbReference>
<reference evidence="7" key="1">
    <citation type="submission" date="2025-08" db="UniProtKB">
        <authorList>
            <consortium name="RefSeq"/>
        </authorList>
    </citation>
    <scope>IDENTIFICATION</scope>
    <source>
        <tissue evidence="7">Blood</tissue>
    </source>
</reference>
<protein>
    <submittedName>
        <fullName evidence="7">T-cell-specific guanine nucleotide triphosphate-binding protein 1-like</fullName>
    </submittedName>
</protein>
<proteinExistence type="inferred from homology"/>
<dbReference type="Pfam" id="PF05049">
    <property type="entry name" value="IIGP"/>
    <property type="match status" value="1"/>
</dbReference>
<feature type="domain" description="IRG-type G" evidence="5">
    <location>
        <begin position="104"/>
        <end position="286"/>
    </location>
</feature>
<dbReference type="Proteomes" id="UP000248482">
    <property type="component" value="Unplaced"/>
</dbReference>
<evidence type="ECO:0000256" key="1">
    <source>
        <dbReference type="ARBA" id="ARBA00005429"/>
    </source>
</evidence>
<gene>
    <name evidence="7" type="primary">LOC111158904</name>
</gene>
<dbReference type="KEGG" id="elk:111158904"/>
<dbReference type="CDD" id="cd04104">
    <property type="entry name" value="p47_IIGP_like"/>
    <property type="match status" value="1"/>
</dbReference>
<keyword evidence="3" id="KW-0378">Hydrolase</keyword>
<dbReference type="GeneID" id="111158904"/>
<dbReference type="GO" id="GO:0005789">
    <property type="term" value="C:endoplasmic reticulum membrane"/>
    <property type="evidence" value="ECO:0007669"/>
    <property type="project" value="TreeGrafter"/>
</dbReference>
<dbReference type="RefSeq" id="XP_022376933.1">
    <property type="nucleotide sequence ID" value="XM_022521225.1"/>
</dbReference>
<dbReference type="SUPFAM" id="SSF52540">
    <property type="entry name" value="P-loop containing nucleoside triphosphate hydrolases"/>
    <property type="match status" value="1"/>
</dbReference>
<dbReference type="GO" id="GO:0000045">
    <property type="term" value="P:autophagosome assembly"/>
    <property type="evidence" value="ECO:0007669"/>
    <property type="project" value="TreeGrafter"/>
</dbReference>
<dbReference type="Gene3D" id="3.40.50.300">
    <property type="entry name" value="P-loop containing nucleotide triphosphate hydrolases"/>
    <property type="match status" value="1"/>
</dbReference>
<evidence type="ECO:0000313" key="7">
    <source>
        <dbReference type="RefSeq" id="XP_022376933.1"/>
    </source>
</evidence>
<dbReference type="GO" id="GO:0035458">
    <property type="term" value="P:cellular response to interferon-beta"/>
    <property type="evidence" value="ECO:0007669"/>
    <property type="project" value="TreeGrafter"/>
</dbReference>
<dbReference type="OrthoDB" id="422720at2759"/>
<keyword evidence="4" id="KW-0342">GTP-binding</keyword>
<comment type="similarity">
    <text evidence="1">Belongs to the TRAFAC class dynamin-like GTPase superfamily. IRG family.</text>
</comment>
<evidence type="ECO:0000256" key="4">
    <source>
        <dbReference type="ARBA" id="ARBA00023134"/>
    </source>
</evidence>
<dbReference type="InterPro" id="IPR027417">
    <property type="entry name" value="P-loop_NTPase"/>
</dbReference>
<evidence type="ECO:0000256" key="3">
    <source>
        <dbReference type="ARBA" id="ARBA00022801"/>
    </source>
</evidence>
<evidence type="ECO:0000256" key="2">
    <source>
        <dbReference type="ARBA" id="ARBA00022741"/>
    </source>
</evidence>
<keyword evidence="2" id="KW-0547">Nucleotide-binding</keyword>
<accession>A0A2Y9KUX8</accession>
<dbReference type="FunFam" id="3.40.50.300:FF:000541">
    <property type="entry name" value="Immunity related GTPase M"/>
    <property type="match status" value="1"/>
</dbReference>
<dbReference type="PANTHER" id="PTHR32341:SF15">
    <property type="entry name" value="INTERFERON-GAMMA-INDUCIBLE GTPASE 10-RELATED"/>
    <property type="match status" value="1"/>
</dbReference>
<dbReference type="PROSITE" id="PS51716">
    <property type="entry name" value="G_IRG"/>
    <property type="match status" value="1"/>
</dbReference>
<organism evidence="6 7">
    <name type="scientific">Enhydra lutris kenyoni</name>
    <name type="common">northern sea otter</name>
    <dbReference type="NCBI Taxonomy" id="391180"/>
    <lineage>
        <taxon>Eukaryota</taxon>
        <taxon>Metazoa</taxon>
        <taxon>Chordata</taxon>
        <taxon>Craniata</taxon>
        <taxon>Vertebrata</taxon>
        <taxon>Euteleostomi</taxon>
        <taxon>Mammalia</taxon>
        <taxon>Eutheria</taxon>
        <taxon>Laurasiatheria</taxon>
        <taxon>Carnivora</taxon>
        <taxon>Caniformia</taxon>
        <taxon>Musteloidea</taxon>
        <taxon>Mustelidae</taxon>
        <taxon>Lutrinae</taxon>
        <taxon>Enhydra</taxon>
    </lineage>
</organism>
<dbReference type="AlphaFoldDB" id="A0A2Y9KUX8"/>
<dbReference type="InterPro" id="IPR030385">
    <property type="entry name" value="G_IRG_dom"/>
</dbReference>
<evidence type="ECO:0000313" key="6">
    <source>
        <dbReference type="Proteomes" id="UP000248482"/>
    </source>
</evidence>
<dbReference type="InterPro" id="IPR051515">
    <property type="entry name" value="IRG"/>
</dbReference>
<name>A0A2Y9KUX8_ENHLU</name>